<evidence type="ECO:0000259" key="3">
    <source>
        <dbReference type="PROSITE" id="PS50053"/>
    </source>
</evidence>
<dbReference type="Gene3D" id="3.10.20.90">
    <property type="entry name" value="Phosphatidylinositol 3-kinase Catalytic Subunit, Chain A, domain 1"/>
    <property type="match status" value="3"/>
</dbReference>
<feature type="coiled-coil region" evidence="2">
    <location>
        <begin position="329"/>
        <end position="356"/>
    </location>
</feature>
<dbReference type="OrthoDB" id="1937145at2759"/>
<dbReference type="SUPFAM" id="SSF54236">
    <property type="entry name" value="Ubiquitin-like"/>
    <property type="match status" value="3"/>
</dbReference>
<evidence type="ECO:0000256" key="2">
    <source>
        <dbReference type="SAM" id="Coils"/>
    </source>
</evidence>
<dbReference type="PRINTS" id="PR00348">
    <property type="entry name" value="UBIQUITIN"/>
</dbReference>
<feature type="domain" description="Ubiquitin-like" evidence="3">
    <location>
        <begin position="22"/>
        <end position="98"/>
    </location>
</feature>
<accession>A0A6P5GAI2</accession>
<feature type="domain" description="Ubiquitin-like" evidence="3">
    <location>
        <begin position="103"/>
        <end position="180"/>
    </location>
</feature>
<dbReference type="InterPro" id="IPR029071">
    <property type="entry name" value="Ubiquitin-like_domsf"/>
</dbReference>
<keyword evidence="4" id="KW-1185">Reference proteome</keyword>
<dbReference type="PROSITE" id="PS50053">
    <property type="entry name" value="UBIQUITIN_2"/>
    <property type="match status" value="3"/>
</dbReference>
<dbReference type="CDD" id="cd17039">
    <property type="entry name" value="Ubl_ubiquitin_like"/>
    <property type="match status" value="2"/>
</dbReference>
<name>A0A6P5GAI2_ANACO</name>
<reference evidence="4" key="1">
    <citation type="journal article" date="2015" name="Nat. Genet.">
        <title>The pineapple genome and the evolution of CAM photosynthesis.</title>
        <authorList>
            <person name="Ming R."/>
            <person name="VanBuren R."/>
            <person name="Wai C.M."/>
            <person name="Tang H."/>
            <person name="Schatz M.C."/>
            <person name="Bowers J.E."/>
            <person name="Lyons E."/>
            <person name="Wang M.L."/>
            <person name="Chen J."/>
            <person name="Biggers E."/>
            <person name="Zhang J."/>
            <person name="Huang L."/>
            <person name="Zhang L."/>
            <person name="Miao W."/>
            <person name="Zhang J."/>
            <person name="Ye Z."/>
            <person name="Miao C."/>
            <person name="Lin Z."/>
            <person name="Wang H."/>
            <person name="Zhou H."/>
            <person name="Yim W.C."/>
            <person name="Priest H.D."/>
            <person name="Zheng C."/>
            <person name="Woodhouse M."/>
            <person name="Edger P.P."/>
            <person name="Guyot R."/>
            <person name="Guo H.B."/>
            <person name="Guo H."/>
            <person name="Zheng G."/>
            <person name="Singh R."/>
            <person name="Sharma A."/>
            <person name="Min X."/>
            <person name="Zheng Y."/>
            <person name="Lee H."/>
            <person name="Gurtowski J."/>
            <person name="Sedlazeck F.J."/>
            <person name="Harkess A."/>
            <person name="McKain M.R."/>
            <person name="Liao Z."/>
            <person name="Fang J."/>
            <person name="Liu J."/>
            <person name="Zhang X."/>
            <person name="Zhang Q."/>
            <person name="Hu W."/>
            <person name="Qin Y."/>
            <person name="Wang K."/>
            <person name="Chen L.Y."/>
            <person name="Shirley N."/>
            <person name="Lin Y.R."/>
            <person name="Liu L.Y."/>
            <person name="Hernandez A.G."/>
            <person name="Wright C.L."/>
            <person name="Bulone V."/>
            <person name="Tuskan G.A."/>
            <person name="Heath K."/>
            <person name="Zee F."/>
            <person name="Moore P.H."/>
            <person name="Sunkar R."/>
            <person name="Leebens-Mack J.H."/>
            <person name="Mockler T."/>
            <person name="Bennetzen J.L."/>
            <person name="Freeling M."/>
            <person name="Sankoff D."/>
            <person name="Paterson A.H."/>
            <person name="Zhu X."/>
            <person name="Yang X."/>
            <person name="Smith J.A."/>
            <person name="Cushman J.C."/>
            <person name="Paull R.E."/>
            <person name="Yu Q."/>
        </authorList>
    </citation>
    <scope>NUCLEOTIDE SEQUENCE [LARGE SCALE GENOMIC DNA]</scope>
    <source>
        <strain evidence="4">cv. F153</strain>
    </source>
</reference>
<evidence type="ECO:0000313" key="4">
    <source>
        <dbReference type="Proteomes" id="UP000515123"/>
    </source>
</evidence>
<reference evidence="5" key="2">
    <citation type="submission" date="2025-08" db="UniProtKB">
        <authorList>
            <consortium name="RefSeq"/>
        </authorList>
    </citation>
    <scope>IDENTIFICATION</scope>
    <source>
        <tissue evidence="5">Leaf</tissue>
    </source>
</reference>
<dbReference type="Gramene" id="Aco021696.1.mrna1">
    <property type="protein sequence ID" value="Aco021696.1.mrna1"/>
    <property type="gene ID" value="Aco021696.1.path1"/>
</dbReference>
<dbReference type="GO" id="GO:0003729">
    <property type="term" value="F:mRNA binding"/>
    <property type="evidence" value="ECO:0007669"/>
    <property type="project" value="UniProtKB-ARBA"/>
</dbReference>
<dbReference type="GeneID" id="109722151"/>
<evidence type="ECO:0000313" key="5">
    <source>
        <dbReference type="RefSeq" id="XP_020105636.1"/>
    </source>
</evidence>
<dbReference type="InterPro" id="IPR019956">
    <property type="entry name" value="Ubiquitin_dom"/>
</dbReference>
<gene>
    <name evidence="5" type="primary">LOC109722151</name>
</gene>
<dbReference type="PANTHER" id="PTHR10666">
    <property type="entry name" value="UBIQUITIN"/>
    <property type="match status" value="1"/>
</dbReference>
<sequence>MDCEEEEVAAGSFSELYVDGGMKIFVLAVGNHEIMTFKVDGSDKVLDVMVKIEEAIGIPIHQIWLLFDGLLMGEEKTLAECGVHDRSLLHCIQALRGGGDGGMEILVRAAKIGEISMTYKVDDSDKVLDVMVKIAEAISIPIHQIRLIFHDLVMGEEKTLAECGVQDGSYLFWDQALCGGGDGGMEIFVRAITISEIGMTFKVDGSDKVWDVMVKIEEAIGIPIHQISLLFDGRKMGEETTLAEWGVEDGSLLDCFRELRGGGGCNIEHRKIVSRKKIMMTDQPLVIWEKKYDITLLDLMVEHTLNGGKNGEDFKENVWHNIMAEFREATGLRCNINDLEKRLKFYKKEYQIVSNMRKHPKFGWDDENHSVIATDAEWNEYIMENRGAKLYRKRQIHYFDQLEIIFSS</sequence>
<dbReference type="RefSeq" id="XP_020105636.1">
    <property type="nucleotide sequence ID" value="XM_020250047.1"/>
</dbReference>
<keyword evidence="1" id="KW-1017">Isopeptide bond</keyword>
<dbReference type="AlphaFoldDB" id="A0A6P5GAI2"/>
<proteinExistence type="predicted"/>
<feature type="domain" description="Ubiquitin-like" evidence="3">
    <location>
        <begin position="185"/>
        <end position="262"/>
    </location>
</feature>
<keyword evidence="2" id="KW-0175">Coiled coil</keyword>
<evidence type="ECO:0000256" key="1">
    <source>
        <dbReference type="ARBA" id="ARBA00022499"/>
    </source>
</evidence>
<dbReference type="InterPro" id="IPR000626">
    <property type="entry name" value="Ubiquitin-like_dom"/>
</dbReference>
<organism evidence="4 5">
    <name type="scientific">Ananas comosus</name>
    <name type="common">Pineapple</name>
    <name type="synonym">Ananas ananas</name>
    <dbReference type="NCBI Taxonomy" id="4615"/>
    <lineage>
        <taxon>Eukaryota</taxon>
        <taxon>Viridiplantae</taxon>
        <taxon>Streptophyta</taxon>
        <taxon>Embryophyta</taxon>
        <taxon>Tracheophyta</taxon>
        <taxon>Spermatophyta</taxon>
        <taxon>Magnoliopsida</taxon>
        <taxon>Liliopsida</taxon>
        <taxon>Poales</taxon>
        <taxon>Bromeliaceae</taxon>
        <taxon>Bromelioideae</taxon>
        <taxon>Ananas</taxon>
    </lineage>
</organism>
<dbReference type="InterPro" id="IPR024752">
    <property type="entry name" value="Myb/SANT-like_dom"/>
</dbReference>
<protein>
    <submittedName>
        <fullName evidence="5">Polyubiquitin-like isoform X1</fullName>
    </submittedName>
</protein>
<dbReference type="SMART" id="SM00213">
    <property type="entry name" value="UBQ"/>
    <property type="match status" value="3"/>
</dbReference>
<dbReference type="Pfam" id="PF12776">
    <property type="entry name" value="Myb_DNA-bind_3"/>
    <property type="match status" value="1"/>
</dbReference>
<dbReference type="InterPro" id="IPR050158">
    <property type="entry name" value="Ubiquitin_ubiquitin-like"/>
</dbReference>
<dbReference type="Pfam" id="PF00240">
    <property type="entry name" value="ubiquitin"/>
    <property type="match status" value="3"/>
</dbReference>
<dbReference type="Proteomes" id="UP000515123">
    <property type="component" value="Linkage group 16"/>
</dbReference>